<evidence type="ECO:0000313" key="4">
    <source>
        <dbReference type="Proteomes" id="UP000029839"/>
    </source>
</evidence>
<name>A0A0A0BNH4_9CELL</name>
<dbReference type="InterPro" id="IPR036779">
    <property type="entry name" value="LysM_dom_sf"/>
</dbReference>
<dbReference type="CDD" id="cd00118">
    <property type="entry name" value="LysM"/>
    <property type="match status" value="1"/>
</dbReference>
<gene>
    <name evidence="3" type="ORF">N868_01990</name>
</gene>
<dbReference type="EMBL" id="AXCY01000093">
    <property type="protein sequence ID" value="KGM09485.1"/>
    <property type="molecule type" value="Genomic_DNA"/>
</dbReference>
<protein>
    <submittedName>
        <fullName evidence="3">Peptidoglycan-binding protein</fullName>
    </submittedName>
</protein>
<dbReference type="Gene3D" id="3.10.350.10">
    <property type="entry name" value="LysM domain"/>
    <property type="match status" value="1"/>
</dbReference>
<accession>A0A0A0BNH4</accession>
<dbReference type="AlphaFoldDB" id="A0A0A0BNH4"/>
<feature type="domain" description="LysM" evidence="2">
    <location>
        <begin position="44"/>
        <end position="57"/>
    </location>
</feature>
<dbReference type="RefSeq" id="WP_202595195.1">
    <property type="nucleotide sequence ID" value="NZ_AXCY01000093.1"/>
</dbReference>
<keyword evidence="4" id="KW-1185">Reference proteome</keyword>
<dbReference type="Pfam" id="PF01476">
    <property type="entry name" value="LysM"/>
    <property type="match status" value="1"/>
</dbReference>
<evidence type="ECO:0000259" key="2">
    <source>
        <dbReference type="Pfam" id="PF01476"/>
    </source>
</evidence>
<dbReference type="InterPro" id="IPR018392">
    <property type="entry name" value="LysM"/>
</dbReference>
<evidence type="ECO:0000313" key="3">
    <source>
        <dbReference type="EMBL" id="KGM09485.1"/>
    </source>
</evidence>
<proteinExistence type="predicted"/>
<reference evidence="3 4" key="2">
    <citation type="journal article" date="2015" name="Stand. Genomic Sci.">
        <title>Draft genome sequence of Cellulomonas carbonis T26(T) and comparative analysis of six Cellulomonas genomes.</title>
        <authorList>
            <person name="Zhuang W."/>
            <person name="Zhang S."/>
            <person name="Xia X."/>
            <person name="Wang G."/>
        </authorList>
    </citation>
    <scope>NUCLEOTIDE SEQUENCE [LARGE SCALE GENOMIC DNA]</scope>
    <source>
        <strain evidence="3 4">T26</strain>
    </source>
</reference>
<organism evidence="3 4">
    <name type="scientific">Cellulomonas carbonis T26</name>
    <dbReference type="NCBI Taxonomy" id="947969"/>
    <lineage>
        <taxon>Bacteria</taxon>
        <taxon>Bacillati</taxon>
        <taxon>Actinomycetota</taxon>
        <taxon>Actinomycetes</taxon>
        <taxon>Micrococcales</taxon>
        <taxon>Cellulomonadaceae</taxon>
        <taxon>Cellulomonas</taxon>
    </lineage>
</organism>
<dbReference type="Proteomes" id="UP000029839">
    <property type="component" value="Unassembled WGS sequence"/>
</dbReference>
<sequence>AGPTRDVGAATGGPGSSAPATRAASPEADPGRAAPVGSTDPTVVVRPGDTLWSIAAATMPGADDAAVAAAWPHWYEANADRIGPDPGLILPGTVLVAPSDEAAR</sequence>
<comment type="caution">
    <text evidence="3">The sequence shown here is derived from an EMBL/GenBank/DDBJ whole genome shotgun (WGS) entry which is preliminary data.</text>
</comment>
<evidence type="ECO:0000256" key="1">
    <source>
        <dbReference type="SAM" id="MobiDB-lite"/>
    </source>
</evidence>
<reference evidence="3 4" key="1">
    <citation type="submission" date="2013-08" db="EMBL/GenBank/DDBJ databases">
        <title>Genome sequencing of Cellulomonas carbonis T26.</title>
        <authorList>
            <person name="Chen F."/>
            <person name="Li Y."/>
            <person name="Wang G."/>
        </authorList>
    </citation>
    <scope>NUCLEOTIDE SEQUENCE [LARGE SCALE GENOMIC DNA]</scope>
    <source>
        <strain evidence="3 4">T26</strain>
    </source>
</reference>
<feature type="non-terminal residue" evidence="3">
    <location>
        <position position="1"/>
    </location>
</feature>
<feature type="region of interest" description="Disordered" evidence="1">
    <location>
        <begin position="1"/>
        <end position="44"/>
    </location>
</feature>